<dbReference type="EMBL" id="LT841358">
    <property type="protein sequence ID" value="SMH72425.1"/>
    <property type="molecule type" value="Genomic_DNA"/>
</dbReference>
<dbReference type="Proteomes" id="UP000230607">
    <property type="component" value="Chromosome 1"/>
</dbReference>
<accession>A0A2H1FI36</accession>
<protein>
    <submittedName>
        <fullName evidence="1">Uncharacterized protein</fullName>
    </submittedName>
</protein>
<dbReference type="InterPro" id="IPR013320">
    <property type="entry name" value="ConA-like_dom_sf"/>
</dbReference>
<organism evidence="1 2">
    <name type="scientific">Candidatus Nitrosotalea okcheonensis</name>
    <dbReference type="NCBI Taxonomy" id="1903276"/>
    <lineage>
        <taxon>Archaea</taxon>
        <taxon>Nitrososphaerota</taxon>
        <taxon>Nitrososphaeria</taxon>
        <taxon>Nitrosotaleales</taxon>
        <taxon>Nitrosotaleaceae</taxon>
        <taxon>Nitrosotalea</taxon>
    </lineage>
</organism>
<evidence type="ECO:0000313" key="1">
    <source>
        <dbReference type="EMBL" id="SMH72425.1"/>
    </source>
</evidence>
<dbReference type="Gene3D" id="2.60.120.200">
    <property type="match status" value="1"/>
</dbReference>
<name>A0A2H1FI36_9ARCH</name>
<dbReference type="AlphaFoldDB" id="A0A2H1FI36"/>
<proteinExistence type="predicted"/>
<keyword evidence="2" id="KW-1185">Reference proteome</keyword>
<evidence type="ECO:0000313" key="2">
    <source>
        <dbReference type="Proteomes" id="UP000230607"/>
    </source>
</evidence>
<dbReference type="SUPFAM" id="SSF49899">
    <property type="entry name" value="Concanavalin A-like lectins/glucanases"/>
    <property type="match status" value="1"/>
</dbReference>
<sequence>MIAQFSVFDEIKWDAVNSTIPIQNWTHLAATYNVSVISIYVNGILQSTEIQYMTQYCF</sequence>
<reference evidence="2" key="1">
    <citation type="submission" date="2017-03" db="EMBL/GenBank/DDBJ databases">
        <authorList>
            <person name="Herbold C."/>
        </authorList>
    </citation>
    <scope>NUCLEOTIDE SEQUENCE [LARGE SCALE GENOMIC DNA]</scope>
</reference>
<gene>
    <name evidence="1" type="ORF">NCS_30265</name>
</gene>
<dbReference type="Pfam" id="PF13385">
    <property type="entry name" value="Laminin_G_3"/>
    <property type="match status" value="1"/>
</dbReference>